<dbReference type="EMBL" id="JAMKPW020000007">
    <property type="protein sequence ID" value="KAK8216794.1"/>
    <property type="molecule type" value="Genomic_DNA"/>
</dbReference>
<sequence>MPAITPKTLLSRSLSRTPASRSFTSASFRRADPKDTKITSNYEAPPAPRGRGNTGQLPVFPLVAIFFTGSFLFWRLLKEREGQGQSHYTLPPRDPRPYPPQQQSEH</sequence>
<accession>A0ACC3SJY0</accession>
<dbReference type="Proteomes" id="UP001320706">
    <property type="component" value="Unassembled WGS sequence"/>
</dbReference>
<keyword evidence="2" id="KW-1185">Reference proteome</keyword>
<name>A0ACC3SJY0_9PEZI</name>
<evidence type="ECO:0000313" key="1">
    <source>
        <dbReference type="EMBL" id="KAK8216794.1"/>
    </source>
</evidence>
<proteinExistence type="predicted"/>
<organism evidence="1 2">
    <name type="scientific">Zalaria obscura</name>
    <dbReference type="NCBI Taxonomy" id="2024903"/>
    <lineage>
        <taxon>Eukaryota</taxon>
        <taxon>Fungi</taxon>
        <taxon>Dikarya</taxon>
        <taxon>Ascomycota</taxon>
        <taxon>Pezizomycotina</taxon>
        <taxon>Dothideomycetes</taxon>
        <taxon>Dothideomycetidae</taxon>
        <taxon>Dothideales</taxon>
        <taxon>Zalariaceae</taxon>
        <taxon>Zalaria</taxon>
    </lineage>
</organism>
<evidence type="ECO:0000313" key="2">
    <source>
        <dbReference type="Proteomes" id="UP001320706"/>
    </source>
</evidence>
<comment type="caution">
    <text evidence="1">The sequence shown here is derived from an EMBL/GenBank/DDBJ whole genome shotgun (WGS) entry which is preliminary data.</text>
</comment>
<gene>
    <name evidence="1" type="ORF">M8818_001757</name>
</gene>
<protein>
    <submittedName>
        <fullName evidence="1">Uncharacterized protein</fullName>
    </submittedName>
</protein>
<reference evidence="1" key="1">
    <citation type="submission" date="2024-02" db="EMBL/GenBank/DDBJ databases">
        <title>Metagenome Assembled Genome of Zalaria obscura JY119.</title>
        <authorList>
            <person name="Vighnesh L."/>
            <person name="Jagadeeshwari U."/>
            <person name="Venkata Ramana C."/>
            <person name="Sasikala C."/>
        </authorList>
    </citation>
    <scope>NUCLEOTIDE SEQUENCE</scope>
    <source>
        <strain evidence="1">JY119</strain>
    </source>
</reference>